<dbReference type="Proteomes" id="UP000054248">
    <property type="component" value="Unassembled WGS sequence"/>
</dbReference>
<evidence type="ECO:0000313" key="2">
    <source>
        <dbReference type="Proteomes" id="UP000054248"/>
    </source>
</evidence>
<reference evidence="2" key="2">
    <citation type="submission" date="2015-01" db="EMBL/GenBank/DDBJ databases">
        <title>Evolutionary Origins and Diversification of the Mycorrhizal Mutualists.</title>
        <authorList>
            <consortium name="DOE Joint Genome Institute"/>
            <consortium name="Mycorrhizal Genomics Consortium"/>
            <person name="Kohler A."/>
            <person name="Kuo A."/>
            <person name="Nagy L.G."/>
            <person name="Floudas D."/>
            <person name="Copeland A."/>
            <person name="Barry K.W."/>
            <person name="Cichocki N."/>
            <person name="Veneault-Fourrey C."/>
            <person name="LaButti K."/>
            <person name="Lindquist E.A."/>
            <person name="Lipzen A."/>
            <person name="Lundell T."/>
            <person name="Morin E."/>
            <person name="Murat C."/>
            <person name="Riley R."/>
            <person name="Ohm R."/>
            <person name="Sun H."/>
            <person name="Tunlid A."/>
            <person name="Henrissat B."/>
            <person name="Grigoriev I.V."/>
            <person name="Hibbett D.S."/>
            <person name="Martin F."/>
        </authorList>
    </citation>
    <scope>NUCLEOTIDE SEQUENCE [LARGE SCALE GENOMIC DNA]</scope>
    <source>
        <strain evidence="2">MUT 4182</strain>
    </source>
</reference>
<organism evidence="1 2">
    <name type="scientific">Tulasnella calospora MUT 4182</name>
    <dbReference type="NCBI Taxonomy" id="1051891"/>
    <lineage>
        <taxon>Eukaryota</taxon>
        <taxon>Fungi</taxon>
        <taxon>Dikarya</taxon>
        <taxon>Basidiomycota</taxon>
        <taxon>Agaricomycotina</taxon>
        <taxon>Agaricomycetes</taxon>
        <taxon>Cantharellales</taxon>
        <taxon>Tulasnellaceae</taxon>
        <taxon>Tulasnella</taxon>
    </lineage>
</organism>
<keyword evidence="2" id="KW-1185">Reference proteome</keyword>
<dbReference type="OrthoDB" id="3240846at2759"/>
<dbReference type="AlphaFoldDB" id="A0A0C3QQV7"/>
<dbReference type="HOGENOM" id="CLU_1526293_0_0_1"/>
<evidence type="ECO:0008006" key="3">
    <source>
        <dbReference type="Google" id="ProtNLM"/>
    </source>
</evidence>
<accession>A0A0C3QQV7</accession>
<dbReference type="InterPro" id="IPR032675">
    <property type="entry name" value="LRR_dom_sf"/>
</dbReference>
<protein>
    <recommendedName>
        <fullName evidence="3">L domain-like protein</fullName>
    </recommendedName>
</protein>
<reference evidence="1 2" key="1">
    <citation type="submission" date="2014-04" db="EMBL/GenBank/DDBJ databases">
        <authorList>
            <consortium name="DOE Joint Genome Institute"/>
            <person name="Kuo A."/>
            <person name="Girlanda M."/>
            <person name="Perotto S."/>
            <person name="Kohler A."/>
            <person name="Nagy L.G."/>
            <person name="Floudas D."/>
            <person name="Copeland A."/>
            <person name="Barry K.W."/>
            <person name="Cichocki N."/>
            <person name="Veneault-Fourrey C."/>
            <person name="LaButti K."/>
            <person name="Lindquist E.A."/>
            <person name="Lipzen A."/>
            <person name="Lundell T."/>
            <person name="Morin E."/>
            <person name="Murat C."/>
            <person name="Sun H."/>
            <person name="Tunlid A."/>
            <person name="Henrissat B."/>
            <person name="Grigoriev I.V."/>
            <person name="Hibbett D.S."/>
            <person name="Martin F."/>
            <person name="Nordberg H.P."/>
            <person name="Cantor M.N."/>
            <person name="Hua S.X."/>
        </authorList>
    </citation>
    <scope>NUCLEOTIDE SEQUENCE [LARGE SCALE GENOMIC DNA]</scope>
    <source>
        <strain evidence="1 2">MUT 4182</strain>
    </source>
</reference>
<dbReference type="EMBL" id="KN822976">
    <property type="protein sequence ID" value="KIO30029.1"/>
    <property type="molecule type" value="Genomic_DNA"/>
</dbReference>
<dbReference type="SUPFAM" id="SSF52047">
    <property type="entry name" value="RNI-like"/>
    <property type="match status" value="1"/>
</dbReference>
<dbReference type="STRING" id="1051891.A0A0C3QQV7"/>
<name>A0A0C3QQV7_9AGAM</name>
<gene>
    <name evidence="1" type="ORF">M407DRAFT_159766</name>
</gene>
<sequence length="176" mass="17732">MDDQTTFASLSALTSLTLVKNTGITIQGNSVGGITGMDLKSLILNFQSIPDNTLTLLASSDSNPISSSLSTLSLSNSNQAGAIPAALPATLPNLVELHLDGNAYSTLPDPSTNRGVIFPSQVAVVTLQGNSGMTGTISSAECQALQSASSSVTCDFSGTAITLQSGVASCGNCVFG</sequence>
<proteinExistence type="predicted"/>
<evidence type="ECO:0000313" key="1">
    <source>
        <dbReference type="EMBL" id="KIO30029.1"/>
    </source>
</evidence>
<dbReference type="Gene3D" id="3.80.10.10">
    <property type="entry name" value="Ribonuclease Inhibitor"/>
    <property type="match status" value="1"/>
</dbReference>